<keyword evidence="1" id="KW-0175">Coiled coil</keyword>
<proteinExistence type="predicted"/>
<dbReference type="InParanoid" id="G0MYE4"/>
<organism evidence="3">
    <name type="scientific">Caenorhabditis brenneri</name>
    <name type="common">Nematode worm</name>
    <dbReference type="NCBI Taxonomy" id="135651"/>
    <lineage>
        <taxon>Eukaryota</taxon>
        <taxon>Metazoa</taxon>
        <taxon>Ecdysozoa</taxon>
        <taxon>Nematoda</taxon>
        <taxon>Chromadorea</taxon>
        <taxon>Rhabditida</taxon>
        <taxon>Rhabditina</taxon>
        <taxon>Rhabditomorpha</taxon>
        <taxon>Rhabditoidea</taxon>
        <taxon>Rhabditidae</taxon>
        <taxon>Peloderinae</taxon>
        <taxon>Caenorhabditis</taxon>
    </lineage>
</organism>
<gene>
    <name evidence="2" type="ORF">CAEBREN_07822</name>
</gene>
<reference evidence="3" key="1">
    <citation type="submission" date="2011-07" db="EMBL/GenBank/DDBJ databases">
        <authorList>
            <consortium name="Caenorhabditis brenneri Sequencing and Analysis Consortium"/>
            <person name="Wilson R.K."/>
        </authorList>
    </citation>
    <scope>NUCLEOTIDE SEQUENCE [LARGE SCALE GENOMIC DNA]</scope>
    <source>
        <strain evidence="3">PB2801</strain>
    </source>
</reference>
<dbReference type="AlphaFoldDB" id="G0MYE4"/>
<dbReference type="EMBL" id="GL379820">
    <property type="protein sequence ID" value="EGT47470.1"/>
    <property type="molecule type" value="Genomic_DNA"/>
</dbReference>
<accession>G0MYE4</accession>
<keyword evidence="3" id="KW-1185">Reference proteome</keyword>
<name>G0MYE4_CAEBE</name>
<dbReference type="HOGENOM" id="CLU_1918907_0_0_1"/>
<evidence type="ECO:0000313" key="2">
    <source>
        <dbReference type="EMBL" id="EGT47470.1"/>
    </source>
</evidence>
<sequence>MSSKEKVSPPPFTIFTPQQLKARREEIKRVKDLRKRLKESKERYLAKQRLKAAAAKQLKEQEDKKRHMEWLNKKIDDATKKKLLEKERREEQAVYDARSCQAARERMEREDYQKESLAGIRAFIKAERKKWR</sequence>
<dbReference type="Proteomes" id="UP000008068">
    <property type="component" value="Unassembled WGS sequence"/>
</dbReference>
<protein>
    <submittedName>
        <fullName evidence="2">Uncharacterized protein</fullName>
    </submittedName>
</protein>
<evidence type="ECO:0000256" key="1">
    <source>
        <dbReference type="SAM" id="Coils"/>
    </source>
</evidence>
<evidence type="ECO:0000313" key="3">
    <source>
        <dbReference type="Proteomes" id="UP000008068"/>
    </source>
</evidence>
<feature type="coiled-coil region" evidence="1">
    <location>
        <begin position="20"/>
        <end position="50"/>
    </location>
</feature>